<dbReference type="EMBL" id="VSRR010077632">
    <property type="protein sequence ID" value="MPC88378.1"/>
    <property type="molecule type" value="Genomic_DNA"/>
</dbReference>
<evidence type="ECO:0000313" key="3">
    <source>
        <dbReference type="Proteomes" id="UP000324222"/>
    </source>
</evidence>
<dbReference type="AlphaFoldDB" id="A0A5B7J611"/>
<organism evidence="2 3">
    <name type="scientific">Portunus trituberculatus</name>
    <name type="common">Swimming crab</name>
    <name type="synonym">Neptunus trituberculatus</name>
    <dbReference type="NCBI Taxonomy" id="210409"/>
    <lineage>
        <taxon>Eukaryota</taxon>
        <taxon>Metazoa</taxon>
        <taxon>Ecdysozoa</taxon>
        <taxon>Arthropoda</taxon>
        <taxon>Crustacea</taxon>
        <taxon>Multicrustacea</taxon>
        <taxon>Malacostraca</taxon>
        <taxon>Eumalacostraca</taxon>
        <taxon>Eucarida</taxon>
        <taxon>Decapoda</taxon>
        <taxon>Pleocyemata</taxon>
        <taxon>Brachyura</taxon>
        <taxon>Eubrachyura</taxon>
        <taxon>Portunoidea</taxon>
        <taxon>Portunidae</taxon>
        <taxon>Portuninae</taxon>
        <taxon>Portunus</taxon>
    </lineage>
</organism>
<keyword evidence="3" id="KW-1185">Reference proteome</keyword>
<feature type="transmembrane region" description="Helical" evidence="1">
    <location>
        <begin position="123"/>
        <end position="141"/>
    </location>
</feature>
<gene>
    <name evidence="2" type="ORF">E2C01_083279</name>
</gene>
<evidence type="ECO:0000313" key="2">
    <source>
        <dbReference type="EMBL" id="MPC88378.1"/>
    </source>
</evidence>
<sequence length="142" mass="15411">MKEGKESRDKAHGVISSLSHTWSPSLTWWREGRWRTLSCGSCTTSLRCLGGSPCRLGVADQLHLSDLLLSNVVVVVRHEVAAHLGQRVGNARVCLGGGREGCDFHVQVLQQVHILGIPRGTELLFLSGVEGLVVVVVMVVFC</sequence>
<protein>
    <submittedName>
        <fullName evidence="2">Uncharacterized protein</fullName>
    </submittedName>
</protein>
<dbReference type="Proteomes" id="UP000324222">
    <property type="component" value="Unassembled WGS sequence"/>
</dbReference>
<reference evidence="2 3" key="1">
    <citation type="submission" date="2019-05" db="EMBL/GenBank/DDBJ databases">
        <title>Another draft genome of Portunus trituberculatus and its Hox gene families provides insights of decapod evolution.</title>
        <authorList>
            <person name="Jeong J.-H."/>
            <person name="Song I."/>
            <person name="Kim S."/>
            <person name="Choi T."/>
            <person name="Kim D."/>
            <person name="Ryu S."/>
            <person name="Kim W."/>
        </authorList>
    </citation>
    <scope>NUCLEOTIDE SEQUENCE [LARGE SCALE GENOMIC DNA]</scope>
    <source>
        <tissue evidence="2">Muscle</tissue>
    </source>
</reference>
<comment type="caution">
    <text evidence="2">The sequence shown here is derived from an EMBL/GenBank/DDBJ whole genome shotgun (WGS) entry which is preliminary data.</text>
</comment>
<proteinExistence type="predicted"/>
<keyword evidence="1" id="KW-0812">Transmembrane</keyword>
<evidence type="ECO:0000256" key="1">
    <source>
        <dbReference type="SAM" id="Phobius"/>
    </source>
</evidence>
<name>A0A5B7J611_PORTR</name>
<keyword evidence="1" id="KW-1133">Transmembrane helix</keyword>
<keyword evidence="1" id="KW-0472">Membrane</keyword>
<accession>A0A5B7J611</accession>